<dbReference type="Gene3D" id="1.10.10.10">
    <property type="entry name" value="Winged helix-like DNA-binding domain superfamily/Winged helix DNA-binding domain"/>
    <property type="match status" value="1"/>
</dbReference>
<dbReference type="EMBL" id="UOFF01000283">
    <property type="protein sequence ID" value="VAW56810.1"/>
    <property type="molecule type" value="Genomic_DNA"/>
</dbReference>
<dbReference type="PROSITE" id="PS51118">
    <property type="entry name" value="HTH_HXLR"/>
    <property type="match status" value="1"/>
</dbReference>
<dbReference type="InterPro" id="IPR036390">
    <property type="entry name" value="WH_DNA-bd_sf"/>
</dbReference>
<evidence type="ECO:0000256" key="3">
    <source>
        <dbReference type="ARBA" id="ARBA00023163"/>
    </source>
</evidence>
<evidence type="ECO:0000259" key="4">
    <source>
        <dbReference type="PROSITE" id="PS51118"/>
    </source>
</evidence>
<dbReference type="PANTHER" id="PTHR33204:SF37">
    <property type="entry name" value="HTH-TYPE TRANSCRIPTIONAL REGULATOR YODB"/>
    <property type="match status" value="1"/>
</dbReference>
<gene>
    <name evidence="5" type="ORF">MNBD_GAMMA07-1789</name>
</gene>
<proteinExistence type="predicted"/>
<dbReference type="PANTHER" id="PTHR33204">
    <property type="entry name" value="TRANSCRIPTIONAL REGULATOR, MARR FAMILY"/>
    <property type="match status" value="1"/>
</dbReference>
<organism evidence="5">
    <name type="scientific">hydrothermal vent metagenome</name>
    <dbReference type="NCBI Taxonomy" id="652676"/>
    <lineage>
        <taxon>unclassified sequences</taxon>
        <taxon>metagenomes</taxon>
        <taxon>ecological metagenomes</taxon>
    </lineage>
</organism>
<protein>
    <submittedName>
        <fullName evidence="5">Transcriptional regulator, HxlR family</fullName>
    </submittedName>
</protein>
<name>A0A3B0WWH9_9ZZZZ</name>
<keyword evidence="2" id="KW-0238">DNA-binding</keyword>
<feature type="domain" description="HTH hxlR-type" evidence="4">
    <location>
        <begin position="20"/>
        <end position="118"/>
    </location>
</feature>
<dbReference type="InterPro" id="IPR002577">
    <property type="entry name" value="HTH_HxlR"/>
</dbReference>
<evidence type="ECO:0000256" key="2">
    <source>
        <dbReference type="ARBA" id="ARBA00023125"/>
    </source>
</evidence>
<dbReference type="AlphaFoldDB" id="A0A3B0WWH9"/>
<reference evidence="5" key="1">
    <citation type="submission" date="2018-06" db="EMBL/GenBank/DDBJ databases">
        <authorList>
            <person name="Zhirakovskaya E."/>
        </authorList>
    </citation>
    <scope>NUCLEOTIDE SEQUENCE</scope>
</reference>
<evidence type="ECO:0000313" key="5">
    <source>
        <dbReference type="EMBL" id="VAW56810.1"/>
    </source>
</evidence>
<dbReference type="GO" id="GO:0003677">
    <property type="term" value="F:DNA binding"/>
    <property type="evidence" value="ECO:0007669"/>
    <property type="project" value="UniProtKB-KW"/>
</dbReference>
<keyword evidence="3" id="KW-0804">Transcription</keyword>
<accession>A0A3B0WWH9</accession>
<sequence length="129" mass="15285">MYEIPHNLLEAKPNVFSEKCPARFLLSKVSGKWSMLIIDALHDRNLRNGELIRIIEGISQKMLTQTLRELTEMRLIKRHDMQTIPPHVEYELTKLGKSLREIICTLDRWIEDNMFELIENNKSIQLKRN</sequence>
<dbReference type="Pfam" id="PF01638">
    <property type="entry name" value="HxlR"/>
    <property type="match status" value="1"/>
</dbReference>
<keyword evidence="1" id="KW-0805">Transcription regulation</keyword>
<evidence type="ECO:0000256" key="1">
    <source>
        <dbReference type="ARBA" id="ARBA00023015"/>
    </source>
</evidence>
<dbReference type="InterPro" id="IPR036388">
    <property type="entry name" value="WH-like_DNA-bd_sf"/>
</dbReference>
<dbReference type="SUPFAM" id="SSF46785">
    <property type="entry name" value="Winged helix' DNA-binding domain"/>
    <property type="match status" value="1"/>
</dbReference>